<gene>
    <name evidence="1" type="ORF">Lgee_0522</name>
</gene>
<name>A0A0W0U7R1_9GAMM</name>
<dbReference type="OrthoDB" id="5656941at2"/>
<protein>
    <submittedName>
        <fullName evidence="1">Uncharacterized protein</fullName>
    </submittedName>
</protein>
<accession>A0A0W0U7R1</accession>
<dbReference type="Proteomes" id="UP000054785">
    <property type="component" value="Unassembled WGS sequence"/>
</dbReference>
<evidence type="ECO:0000313" key="2">
    <source>
        <dbReference type="Proteomes" id="UP000054785"/>
    </source>
</evidence>
<sequence>MKKAIAAVSCLLVSMAVFSKGFVLEHLTKSKQQYFVKEAKNMPDFTGFWVGPCNILQEKLALNIVQTDKNIILADEDGEDALKFPISQVKSKVVSSIDGTQHSLSSAFYTGGNSIDLFFYSMGNGASDHTTFSFSSSYEVSLELDNGKLKFIVDQYPEDIVCVLDKQG</sequence>
<comment type="caution">
    <text evidence="1">The sequence shown here is derived from an EMBL/GenBank/DDBJ whole genome shotgun (WGS) entry which is preliminary data.</text>
</comment>
<evidence type="ECO:0000313" key="1">
    <source>
        <dbReference type="EMBL" id="KTD03709.1"/>
    </source>
</evidence>
<proteinExistence type="predicted"/>
<dbReference type="AlphaFoldDB" id="A0A0W0U7R1"/>
<dbReference type="RefSeq" id="WP_028386529.1">
    <property type="nucleotide sequence ID" value="NZ_CAAAHN010000018.1"/>
</dbReference>
<dbReference type="EMBL" id="LNYC01000010">
    <property type="protein sequence ID" value="KTD03709.1"/>
    <property type="molecule type" value="Genomic_DNA"/>
</dbReference>
<reference evidence="1 2" key="1">
    <citation type="submission" date="2015-11" db="EMBL/GenBank/DDBJ databases">
        <title>Genomic analysis of 38 Legionella species identifies large and diverse effector repertoires.</title>
        <authorList>
            <person name="Burstein D."/>
            <person name="Amaro F."/>
            <person name="Zusman T."/>
            <person name="Lifshitz Z."/>
            <person name="Cohen O."/>
            <person name="Gilbert J.A."/>
            <person name="Pupko T."/>
            <person name="Shuman H.A."/>
            <person name="Segal G."/>
        </authorList>
    </citation>
    <scope>NUCLEOTIDE SEQUENCE [LARGE SCALE GENOMIC DNA]</scope>
    <source>
        <strain evidence="1 2">ATCC 49504</strain>
    </source>
</reference>
<organism evidence="1 2">
    <name type="scientific">Legionella geestiana</name>
    <dbReference type="NCBI Taxonomy" id="45065"/>
    <lineage>
        <taxon>Bacteria</taxon>
        <taxon>Pseudomonadati</taxon>
        <taxon>Pseudomonadota</taxon>
        <taxon>Gammaproteobacteria</taxon>
        <taxon>Legionellales</taxon>
        <taxon>Legionellaceae</taxon>
        <taxon>Legionella</taxon>
    </lineage>
</organism>
<keyword evidence="2" id="KW-1185">Reference proteome</keyword>
<dbReference type="PATRIC" id="fig|45065.4.peg.558"/>
<dbReference type="STRING" id="45065.Lgee_0522"/>